<protein>
    <submittedName>
        <fullName evidence="2">Uncharacterized protein</fullName>
    </submittedName>
</protein>
<keyword evidence="1" id="KW-0175">Coiled coil</keyword>
<gene>
    <name evidence="2" type="ORF">GBZ86_11140</name>
</gene>
<dbReference type="EMBL" id="WHJC01000192">
    <property type="protein sequence ID" value="MPQ44314.1"/>
    <property type="molecule type" value="Genomic_DNA"/>
</dbReference>
<name>A0A6I1MMR5_9CLOT</name>
<feature type="coiled-coil region" evidence="1">
    <location>
        <begin position="126"/>
        <end position="231"/>
    </location>
</feature>
<evidence type="ECO:0000313" key="3">
    <source>
        <dbReference type="Proteomes" id="UP000430345"/>
    </source>
</evidence>
<proteinExistence type="predicted"/>
<feature type="non-terminal residue" evidence="2">
    <location>
        <position position="286"/>
    </location>
</feature>
<evidence type="ECO:0000256" key="1">
    <source>
        <dbReference type="SAM" id="Coils"/>
    </source>
</evidence>
<dbReference type="Proteomes" id="UP000430345">
    <property type="component" value="Unassembled WGS sequence"/>
</dbReference>
<evidence type="ECO:0000313" key="2">
    <source>
        <dbReference type="EMBL" id="MPQ44314.1"/>
    </source>
</evidence>
<dbReference type="RefSeq" id="WP_152890677.1">
    <property type="nucleotide sequence ID" value="NZ_WHJC01000192.1"/>
</dbReference>
<dbReference type="AlphaFoldDB" id="A0A6I1MMR5"/>
<reference evidence="2 3" key="1">
    <citation type="submission" date="2019-10" db="EMBL/GenBank/DDBJ databases">
        <title>The Genome Sequence of Clostridium tarantellae Isolated from Fish Brain.</title>
        <authorList>
            <person name="Bano L."/>
            <person name="Kiel M."/>
            <person name="Sales G."/>
            <person name="Doxey A.C."/>
            <person name="Mansfield M.J."/>
            <person name="Schiavone M."/>
            <person name="Rossetto O."/>
            <person name="Pirazzini M."/>
            <person name="Dobrindt U."/>
            <person name="Montecucco C."/>
        </authorList>
    </citation>
    <scope>NUCLEOTIDE SEQUENCE [LARGE SCALE GENOMIC DNA]</scope>
    <source>
        <strain evidence="2 3">DSM 3997</strain>
    </source>
</reference>
<keyword evidence="3" id="KW-1185">Reference proteome</keyword>
<sequence length="286" mass="33269">MDIILKSIIISLIGTASVNLAYKPNNLPVLVSINIILLVSTLFILKREKDIKSNGKDERKKYLEELNEKNLIKFENMVNNVIDKNDELNDEFKKHMKSITIVLKEGLNESLLRINNTLDKINTSYMEANDKLINGIEEKNKELIDELHIIKLNINENMIKELEIHNKCLYSNNDIKENLENGMKNINNNEEKVIENLENILNKEEENVDNLESLIKRVKSTENNIIYLKDELIEKDEKIIESNRSVINEYKEIQGSMLNELNKLADKNEHIVKLLLDNYKVLNSLI</sequence>
<comment type="caution">
    <text evidence="2">The sequence shown here is derived from an EMBL/GenBank/DDBJ whole genome shotgun (WGS) entry which is preliminary data.</text>
</comment>
<accession>A0A6I1MMR5</accession>
<organism evidence="2 3">
    <name type="scientific">Clostridium tarantellae</name>
    <dbReference type="NCBI Taxonomy" id="39493"/>
    <lineage>
        <taxon>Bacteria</taxon>
        <taxon>Bacillati</taxon>
        <taxon>Bacillota</taxon>
        <taxon>Clostridia</taxon>
        <taxon>Eubacteriales</taxon>
        <taxon>Clostridiaceae</taxon>
        <taxon>Clostridium</taxon>
    </lineage>
</organism>